<dbReference type="PANTHER" id="PTHR21398:SF11">
    <property type="entry name" value="HDC15381-RELATED"/>
    <property type="match status" value="1"/>
</dbReference>
<keyword evidence="2" id="KW-1185">Reference proteome</keyword>
<organism evidence="2 3">
    <name type="scientific">Bactrocera dorsalis</name>
    <name type="common">Oriental fruit fly</name>
    <name type="synonym">Dacus dorsalis</name>
    <dbReference type="NCBI Taxonomy" id="27457"/>
    <lineage>
        <taxon>Eukaryota</taxon>
        <taxon>Metazoa</taxon>
        <taxon>Ecdysozoa</taxon>
        <taxon>Arthropoda</taxon>
        <taxon>Hexapoda</taxon>
        <taxon>Insecta</taxon>
        <taxon>Pterygota</taxon>
        <taxon>Neoptera</taxon>
        <taxon>Endopterygota</taxon>
        <taxon>Diptera</taxon>
        <taxon>Brachycera</taxon>
        <taxon>Muscomorpha</taxon>
        <taxon>Tephritoidea</taxon>
        <taxon>Tephritidae</taxon>
        <taxon>Bactrocera</taxon>
        <taxon>Bactrocera</taxon>
    </lineage>
</organism>
<dbReference type="GeneID" id="105232963"/>
<dbReference type="Pfam" id="PF07841">
    <property type="entry name" value="DM4_12"/>
    <property type="match status" value="1"/>
</dbReference>
<gene>
    <name evidence="3" type="primary">LOC105232963</name>
</gene>
<dbReference type="Proteomes" id="UP001652620">
    <property type="component" value="Chromosome 2"/>
</dbReference>
<feature type="transmembrane region" description="Helical" evidence="1">
    <location>
        <begin position="198"/>
        <end position="217"/>
    </location>
</feature>
<evidence type="ECO:0000313" key="2">
    <source>
        <dbReference type="Proteomes" id="UP001652620"/>
    </source>
</evidence>
<keyword evidence="1" id="KW-0812">Transmembrane</keyword>
<evidence type="ECO:0000256" key="1">
    <source>
        <dbReference type="SAM" id="Phobius"/>
    </source>
</evidence>
<dbReference type="AlphaFoldDB" id="A0A6I9W836"/>
<protein>
    <submittedName>
        <fullName evidence="3">Uncharacterized protein LOC105232963</fullName>
    </submittedName>
</protein>
<evidence type="ECO:0000313" key="3">
    <source>
        <dbReference type="RefSeq" id="XP_011213180.2"/>
    </source>
</evidence>
<dbReference type="SMART" id="SM00718">
    <property type="entry name" value="DM4_12"/>
    <property type="match status" value="1"/>
</dbReference>
<reference evidence="3" key="2">
    <citation type="submission" date="2025-08" db="UniProtKB">
        <authorList>
            <consortium name="RefSeq"/>
        </authorList>
    </citation>
    <scope>IDENTIFICATION</scope>
    <source>
        <tissue evidence="3">Adult</tissue>
    </source>
</reference>
<feature type="transmembrane region" description="Helical" evidence="1">
    <location>
        <begin position="18"/>
        <end position="39"/>
    </location>
</feature>
<keyword evidence="1" id="KW-1133">Transmembrane helix</keyword>
<dbReference type="PANTHER" id="PTHR21398">
    <property type="entry name" value="AGAP007094-PA"/>
    <property type="match status" value="1"/>
</dbReference>
<proteinExistence type="predicted"/>
<dbReference type="OrthoDB" id="8186940at2759"/>
<keyword evidence="1" id="KW-0472">Membrane</keyword>
<dbReference type="InterPro" id="IPR006631">
    <property type="entry name" value="DM4_12"/>
</dbReference>
<dbReference type="InParanoid" id="A0A6I9W836"/>
<dbReference type="RefSeq" id="XP_011213180.2">
    <property type="nucleotide sequence ID" value="XM_011214878.4"/>
</dbReference>
<name>A0A6I9W836_BACDO</name>
<sequence>MAAHSYATFAGPTCLRRYWLICCQIILFACFLFLLIVLLRPSYILTNGNDNAYNNNISSNSSTQRDGDFPTQIRNKLEENPNSQQEAPHHHNRSVEGNVVVVGGVVGGLLDDHNNLPKSRNAAGRDYGRKNAWPANNYAPAGSTFVTEDGEEIITSSARILHNSEVNNGNAVENKTSTQDPIKRAPLGNILKSRQKKFIIFSGAGVVKYVVGVSFPIPLTDPHRSFNHYYNLQIQYPNLPRPLYWWNFFNSSSFAARRRQRQLTEATHMKLDPHIKHDASREFIYKGIEQIFEQQGLPGEFCLQQAICEVSQLPFHVPRIWRNDLRHFWQAIINAILIPTVPNVDMKYLHASQAGRFGVDCQQAFSQCPQRVNEWLRRVVNI</sequence>
<dbReference type="KEGG" id="bdr:105232963"/>
<reference evidence="2" key="1">
    <citation type="submission" date="2025-05" db="UniProtKB">
        <authorList>
            <consortium name="RefSeq"/>
        </authorList>
    </citation>
    <scope>NUCLEOTIDE SEQUENCE [LARGE SCALE GENOMIC DNA]</scope>
</reference>
<accession>A0A6I9W836</accession>